<dbReference type="InterPro" id="IPR017871">
    <property type="entry name" value="ABC_transporter-like_CS"/>
</dbReference>
<keyword evidence="7" id="KW-0067">ATP-binding</keyword>
<evidence type="ECO:0000256" key="1">
    <source>
        <dbReference type="ARBA" id="ARBA00004141"/>
    </source>
</evidence>
<dbReference type="PROSITE" id="PS00211">
    <property type="entry name" value="ABC_TRANSPORTER_1"/>
    <property type="match status" value="1"/>
</dbReference>
<dbReference type="NCBIfam" id="TIGR01727">
    <property type="entry name" value="oligo_HPY"/>
    <property type="match status" value="1"/>
</dbReference>
<protein>
    <submittedName>
        <fullName evidence="13">Unannotated protein</fullName>
    </submittedName>
</protein>
<evidence type="ECO:0000256" key="8">
    <source>
        <dbReference type="ARBA" id="ARBA00022989"/>
    </source>
</evidence>
<dbReference type="InterPro" id="IPR003439">
    <property type="entry name" value="ABC_transporter-like_ATP-bd"/>
</dbReference>
<evidence type="ECO:0000256" key="6">
    <source>
        <dbReference type="ARBA" id="ARBA00022741"/>
    </source>
</evidence>
<dbReference type="GO" id="GO:0005524">
    <property type="term" value="F:ATP binding"/>
    <property type="evidence" value="ECO:0007669"/>
    <property type="project" value="UniProtKB-KW"/>
</dbReference>
<dbReference type="Gene3D" id="3.40.50.300">
    <property type="entry name" value="P-loop containing nucleotide triphosphate hydrolases"/>
    <property type="match status" value="1"/>
</dbReference>
<dbReference type="PROSITE" id="PS50893">
    <property type="entry name" value="ABC_TRANSPORTER_2"/>
    <property type="match status" value="1"/>
</dbReference>
<dbReference type="InterPro" id="IPR027417">
    <property type="entry name" value="P-loop_NTPase"/>
</dbReference>
<dbReference type="FunFam" id="3.40.50.300:FF:000016">
    <property type="entry name" value="Oligopeptide ABC transporter ATP-binding component"/>
    <property type="match status" value="1"/>
</dbReference>
<dbReference type="GO" id="GO:0016887">
    <property type="term" value="F:ATP hydrolysis activity"/>
    <property type="evidence" value="ECO:0007669"/>
    <property type="project" value="InterPro"/>
</dbReference>
<dbReference type="InterPro" id="IPR050388">
    <property type="entry name" value="ABC_Ni/Peptide_Import"/>
</dbReference>
<reference evidence="13" key="1">
    <citation type="submission" date="2020-05" db="EMBL/GenBank/DDBJ databases">
        <authorList>
            <person name="Chiriac C."/>
            <person name="Salcher M."/>
            <person name="Ghai R."/>
            <person name="Kavagutti S V."/>
        </authorList>
    </citation>
    <scope>NUCLEOTIDE SEQUENCE</scope>
</reference>
<feature type="transmembrane region" description="Helical" evidence="10">
    <location>
        <begin position="198"/>
        <end position="221"/>
    </location>
</feature>
<dbReference type="InterPro" id="IPR013563">
    <property type="entry name" value="Oligopep_ABC_C"/>
</dbReference>
<evidence type="ECO:0000256" key="5">
    <source>
        <dbReference type="ARBA" id="ARBA00022692"/>
    </source>
</evidence>
<dbReference type="PROSITE" id="PS50928">
    <property type="entry name" value="ABC_TM1"/>
    <property type="match status" value="1"/>
</dbReference>
<dbReference type="InterPro" id="IPR035906">
    <property type="entry name" value="MetI-like_sf"/>
</dbReference>
<dbReference type="PANTHER" id="PTHR43297:SF2">
    <property type="entry name" value="DIPEPTIDE TRANSPORT ATP-BINDING PROTEIN DPPD"/>
    <property type="match status" value="1"/>
</dbReference>
<sequence>MKEKKSVPSFLKRPGAVLSILWLVFIIGGSLTAPLWVPFDIGAQNVGFELQLPSAQFILGTDDLGRDIFSRIMVAGAGTMVGATLTVLVAFGLGLPMAFTAAQYGGKVEIFFSRLTEIIFSLPSMVMILALVAAVGQGNMTPLMIFFGFLISPAVYRVLLGQIISIRQRLYVDAARLNGLSSIRINLRHILPGIWRTVLVQVALIFVAGIGIQAGLSFLGIGPQEPEPSWGAMILQATNLIYFSPWMMVPPGLVLVITVFAANELADVFGEGEAQASGVKPFSFKDLKGRKRANLTDLECVKKASKILEIKNLVVGVKDKHELVSGVSLDLNHGEVLGVVGESGCGKTMTALSVIGLLPPGVAIRSGSVKLQGVEIADWNEQELNTIRGREIAYISQEPMVALDPMFTVAHQLTYPLRRIRGLNKLQAKAEALELLKQVGIVAPERVMKSYPHQLSGGMAQRVAIALALTGNPKLLIADEPTTALDVTIQAEILDLLRKLVRERGMAMVVVTHNLGVVADIADKVAVMYAGQVIESGPTNEVLLSAEHPYTRALLGADPHFNAGEKMPERLASIAGTVPPAWEWTPSCRFAARCEFATEVCKSPLKAQAAHTGGTVQCMRFGELQLSAKKSSKK</sequence>
<evidence type="ECO:0000259" key="11">
    <source>
        <dbReference type="PROSITE" id="PS50893"/>
    </source>
</evidence>
<dbReference type="EMBL" id="CAEZVD010000023">
    <property type="protein sequence ID" value="CAB4618818.1"/>
    <property type="molecule type" value="Genomic_DNA"/>
</dbReference>
<evidence type="ECO:0000313" key="13">
    <source>
        <dbReference type="EMBL" id="CAB4618818.1"/>
    </source>
</evidence>
<dbReference type="Pfam" id="PF00005">
    <property type="entry name" value="ABC_tran"/>
    <property type="match status" value="1"/>
</dbReference>
<evidence type="ECO:0000256" key="9">
    <source>
        <dbReference type="ARBA" id="ARBA00023136"/>
    </source>
</evidence>
<feature type="transmembrane region" description="Helical" evidence="10">
    <location>
        <begin position="111"/>
        <end position="134"/>
    </location>
</feature>
<accession>A0A6J6ID09</accession>
<comment type="subcellular location">
    <subcellularLocation>
        <location evidence="2">Cell membrane</location>
        <topology evidence="2">Peripheral membrane protein</topology>
    </subcellularLocation>
    <subcellularLocation>
        <location evidence="1">Membrane</location>
        <topology evidence="1">Multi-pass membrane protein</topology>
    </subcellularLocation>
</comment>
<keyword evidence="9 10" id="KW-0472">Membrane</keyword>
<dbReference type="SUPFAM" id="SSF161098">
    <property type="entry name" value="MetI-like"/>
    <property type="match status" value="1"/>
</dbReference>
<feature type="transmembrane region" description="Helical" evidence="10">
    <location>
        <begin position="140"/>
        <end position="160"/>
    </location>
</feature>
<dbReference type="InterPro" id="IPR000515">
    <property type="entry name" value="MetI-like"/>
</dbReference>
<dbReference type="AlphaFoldDB" id="A0A6J6ID09"/>
<evidence type="ECO:0000256" key="10">
    <source>
        <dbReference type="SAM" id="Phobius"/>
    </source>
</evidence>
<keyword evidence="6" id="KW-0547">Nucleotide-binding</keyword>
<dbReference type="Gene3D" id="1.10.3720.10">
    <property type="entry name" value="MetI-like"/>
    <property type="match status" value="1"/>
</dbReference>
<feature type="transmembrane region" description="Helical" evidence="10">
    <location>
        <begin position="241"/>
        <end position="262"/>
    </location>
</feature>
<dbReference type="PANTHER" id="PTHR43297">
    <property type="entry name" value="OLIGOPEPTIDE TRANSPORT ATP-BINDING PROTEIN APPD"/>
    <property type="match status" value="1"/>
</dbReference>
<dbReference type="GO" id="GO:0055085">
    <property type="term" value="P:transmembrane transport"/>
    <property type="evidence" value="ECO:0007669"/>
    <property type="project" value="InterPro"/>
</dbReference>
<dbReference type="GO" id="GO:0005886">
    <property type="term" value="C:plasma membrane"/>
    <property type="evidence" value="ECO:0007669"/>
    <property type="project" value="UniProtKB-SubCell"/>
</dbReference>
<evidence type="ECO:0000259" key="12">
    <source>
        <dbReference type="PROSITE" id="PS50928"/>
    </source>
</evidence>
<dbReference type="InterPro" id="IPR003593">
    <property type="entry name" value="AAA+_ATPase"/>
</dbReference>
<dbReference type="CDD" id="cd06261">
    <property type="entry name" value="TM_PBP2"/>
    <property type="match status" value="1"/>
</dbReference>
<feature type="transmembrane region" description="Helical" evidence="10">
    <location>
        <begin position="72"/>
        <end position="99"/>
    </location>
</feature>
<dbReference type="Pfam" id="PF00528">
    <property type="entry name" value="BPD_transp_1"/>
    <property type="match status" value="1"/>
</dbReference>
<organism evidence="13">
    <name type="scientific">freshwater metagenome</name>
    <dbReference type="NCBI Taxonomy" id="449393"/>
    <lineage>
        <taxon>unclassified sequences</taxon>
        <taxon>metagenomes</taxon>
        <taxon>ecological metagenomes</taxon>
    </lineage>
</organism>
<keyword evidence="5 10" id="KW-0812">Transmembrane</keyword>
<evidence type="ECO:0000256" key="4">
    <source>
        <dbReference type="ARBA" id="ARBA00022475"/>
    </source>
</evidence>
<keyword evidence="8 10" id="KW-1133">Transmembrane helix</keyword>
<gene>
    <name evidence="13" type="ORF">UFOPK1909_00398</name>
</gene>
<feature type="domain" description="ABC transporter" evidence="11">
    <location>
        <begin position="308"/>
        <end position="555"/>
    </location>
</feature>
<dbReference type="Pfam" id="PF08352">
    <property type="entry name" value="oligo_HPY"/>
    <property type="match status" value="1"/>
</dbReference>
<evidence type="ECO:0000256" key="7">
    <source>
        <dbReference type="ARBA" id="ARBA00022840"/>
    </source>
</evidence>
<dbReference type="CDD" id="cd03257">
    <property type="entry name" value="ABC_NikE_OppD_transporters"/>
    <property type="match status" value="1"/>
</dbReference>
<dbReference type="SUPFAM" id="SSF52540">
    <property type="entry name" value="P-loop containing nucleoside triphosphate hydrolases"/>
    <property type="match status" value="1"/>
</dbReference>
<feature type="domain" description="ABC transmembrane type-1" evidence="12">
    <location>
        <begin position="76"/>
        <end position="266"/>
    </location>
</feature>
<keyword evidence="3" id="KW-0813">Transport</keyword>
<evidence type="ECO:0000256" key="3">
    <source>
        <dbReference type="ARBA" id="ARBA00022448"/>
    </source>
</evidence>
<dbReference type="GO" id="GO:0015833">
    <property type="term" value="P:peptide transport"/>
    <property type="evidence" value="ECO:0007669"/>
    <property type="project" value="InterPro"/>
</dbReference>
<dbReference type="SMART" id="SM00382">
    <property type="entry name" value="AAA"/>
    <property type="match status" value="1"/>
</dbReference>
<evidence type="ECO:0000256" key="2">
    <source>
        <dbReference type="ARBA" id="ARBA00004202"/>
    </source>
</evidence>
<keyword evidence="4" id="KW-1003">Cell membrane</keyword>
<name>A0A6J6ID09_9ZZZZ</name>
<proteinExistence type="predicted"/>